<reference evidence="1 2" key="1">
    <citation type="submission" date="2020-03" db="EMBL/GenBank/DDBJ databases">
        <title>Complete genome sequence of Shewanella sp.</title>
        <authorList>
            <person name="Kim Y.-S."/>
            <person name="Kim S.-J."/>
            <person name="Jung H.-K."/>
            <person name="Kim K.-H."/>
        </authorList>
    </citation>
    <scope>NUCLEOTIDE SEQUENCE [LARGE SCALE GENOMIC DNA]</scope>
    <source>
        <strain evidence="1 2">PN3F2</strain>
    </source>
</reference>
<dbReference type="CDD" id="cd20169">
    <property type="entry name" value="Peptidase_M90_mtfA"/>
    <property type="match status" value="1"/>
</dbReference>
<dbReference type="RefSeq" id="WP_167676065.1">
    <property type="nucleotide sequence ID" value="NZ_CP050313.1"/>
</dbReference>
<evidence type="ECO:0000313" key="1">
    <source>
        <dbReference type="EMBL" id="QIR13887.1"/>
    </source>
</evidence>
<dbReference type="KEGG" id="saes:HBH39_04710"/>
<sequence length="274" mass="31748">MLTLIILILIAVGWMSWIATSQYRQDRHRQQICATPFPKAWRNILRQRFPYFQAMPTDLQLQLKKHIQVFIDEKTFIGCDNLVITDEIKVTIAAQACLLLLNRKTNYYPQLKQILVYPHAFIVEQQKVDFAGVTSQHRSVLLGESWGDGKVILSWQNTLKNAAEPYNGQNVVIHEFAHQLDQENGPANGAPTLRQIKDYASWSETLGNEFKQLQYCAAQQIPSLFSYYGATNPAEFFAVISETFFEKPHEFSKLHPSLYNELSQYYQLNPIHWH</sequence>
<gene>
    <name evidence="1" type="ORF">HBH39_04710</name>
</gene>
<keyword evidence="2" id="KW-1185">Reference proteome</keyword>
<dbReference type="InterPro" id="IPR042252">
    <property type="entry name" value="MtfA_N"/>
</dbReference>
<dbReference type="InterPro" id="IPR010384">
    <property type="entry name" value="MtfA_fam"/>
</dbReference>
<dbReference type="AlphaFoldDB" id="A0A6G9QIJ8"/>
<dbReference type="InterPro" id="IPR024079">
    <property type="entry name" value="MetalloPept_cat_dom_sf"/>
</dbReference>
<dbReference type="Proteomes" id="UP000502608">
    <property type="component" value="Chromosome"/>
</dbReference>
<dbReference type="Pfam" id="PF06167">
    <property type="entry name" value="Peptidase_M90"/>
    <property type="match status" value="1"/>
</dbReference>
<dbReference type="Gene3D" id="1.10.472.150">
    <property type="entry name" value="Glucose-regulated metallo-peptidase M90, N-terminal domain"/>
    <property type="match status" value="1"/>
</dbReference>
<accession>A0A6G9QIJ8</accession>
<protein>
    <submittedName>
        <fullName evidence="1">Zinc-dependent peptidase</fullName>
    </submittedName>
</protein>
<name>A0A6G9QIJ8_9GAMM</name>
<organism evidence="1 2">
    <name type="scientific">Shewanella aestuarii</name>
    <dbReference type="NCBI Taxonomy" id="1028752"/>
    <lineage>
        <taxon>Bacteria</taxon>
        <taxon>Pseudomonadati</taxon>
        <taxon>Pseudomonadota</taxon>
        <taxon>Gammaproteobacteria</taxon>
        <taxon>Alteromonadales</taxon>
        <taxon>Shewanellaceae</taxon>
        <taxon>Shewanella</taxon>
    </lineage>
</organism>
<dbReference type="GO" id="GO:0004177">
    <property type="term" value="F:aminopeptidase activity"/>
    <property type="evidence" value="ECO:0007669"/>
    <property type="project" value="TreeGrafter"/>
</dbReference>
<evidence type="ECO:0000313" key="2">
    <source>
        <dbReference type="Proteomes" id="UP000502608"/>
    </source>
</evidence>
<dbReference type="SUPFAM" id="SSF55486">
    <property type="entry name" value="Metalloproteases ('zincins'), catalytic domain"/>
    <property type="match status" value="1"/>
</dbReference>
<proteinExistence type="predicted"/>
<dbReference type="PANTHER" id="PTHR30164">
    <property type="entry name" value="MTFA PEPTIDASE"/>
    <property type="match status" value="1"/>
</dbReference>
<dbReference type="GO" id="GO:0008237">
    <property type="term" value="F:metallopeptidase activity"/>
    <property type="evidence" value="ECO:0007669"/>
    <property type="project" value="InterPro"/>
</dbReference>
<dbReference type="Gene3D" id="3.40.390.10">
    <property type="entry name" value="Collagenase (Catalytic Domain)"/>
    <property type="match status" value="1"/>
</dbReference>
<dbReference type="GO" id="GO:0005829">
    <property type="term" value="C:cytosol"/>
    <property type="evidence" value="ECO:0007669"/>
    <property type="project" value="TreeGrafter"/>
</dbReference>
<dbReference type="PANTHER" id="PTHR30164:SF2">
    <property type="entry name" value="PROTEIN MTFA"/>
    <property type="match status" value="1"/>
</dbReference>
<dbReference type="EMBL" id="CP050313">
    <property type="protein sequence ID" value="QIR13887.1"/>
    <property type="molecule type" value="Genomic_DNA"/>
</dbReference>